<evidence type="ECO:0000256" key="8">
    <source>
        <dbReference type="SAM" id="Phobius"/>
    </source>
</evidence>
<dbReference type="GO" id="GO:0005886">
    <property type="term" value="C:plasma membrane"/>
    <property type="evidence" value="ECO:0007669"/>
    <property type="project" value="UniProtKB-SubCell"/>
</dbReference>
<evidence type="ECO:0000256" key="5">
    <source>
        <dbReference type="ARBA" id="ARBA00022692"/>
    </source>
</evidence>
<dbReference type="SUPFAM" id="SSF103473">
    <property type="entry name" value="MFS general substrate transporter"/>
    <property type="match status" value="1"/>
</dbReference>
<dbReference type="EMBL" id="JBFDAA010000016">
    <property type="protein sequence ID" value="KAL1117429.1"/>
    <property type="molecule type" value="Genomic_DNA"/>
</dbReference>
<dbReference type="InterPro" id="IPR050549">
    <property type="entry name" value="MFS_Trehalose_Transporter"/>
</dbReference>
<keyword evidence="4" id="KW-0762">Sugar transport</keyword>
<keyword evidence="7 8" id="KW-0472">Membrane</keyword>
<dbReference type="Proteomes" id="UP001558652">
    <property type="component" value="Unassembled WGS sequence"/>
</dbReference>
<keyword evidence="6 8" id="KW-1133">Transmembrane helix</keyword>
<evidence type="ECO:0000256" key="3">
    <source>
        <dbReference type="ARBA" id="ARBA00022475"/>
    </source>
</evidence>
<name>A0ABD0Y1R5_9HEMI</name>
<evidence type="ECO:0000313" key="11">
    <source>
        <dbReference type="Proteomes" id="UP001558652"/>
    </source>
</evidence>
<keyword evidence="3" id="KW-1003">Cell membrane</keyword>
<dbReference type="FunFam" id="1.20.1250.20:FF:000218">
    <property type="entry name" value="facilitated trehalose transporter Tret1"/>
    <property type="match status" value="1"/>
</dbReference>
<dbReference type="PANTHER" id="PTHR48021:SF46">
    <property type="entry name" value="MAJOR FACILITATOR SUPERFAMILY (MFS) PROFILE DOMAIN-CONTAINING PROTEIN"/>
    <property type="match status" value="1"/>
</dbReference>
<feature type="transmembrane region" description="Helical" evidence="8">
    <location>
        <begin position="298"/>
        <end position="318"/>
    </location>
</feature>
<feature type="transmembrane region" description="Helical" evidence="8">
    <location>
        <begin position="262"/>
        <end position="286"/>
    </location>
</feature>
<dbReference type="PANTHER" id="PTHR48021">
    <property type="match status" value="1"/>
</dbReference>
<feature type="transmembrane region" description="Helical" evidence="8">
    <location>
        <begin position="229"/>
        <end position="250"/>
    </location>
</feature>
<dbReference type="PROSITE" id="PS00217">
    <property type="entry name" value="SUGAR_TRANSPORT_2"/>
    <property type="match status" value="1"/>
</dbReference>
<evidence type="ECO:0000259" key="9">
    <source>
        <dbReference type="PROSITE" id="PS50850"/>
    </source>
</evidence>
<feature type="transmembrane region" description="Helical" evidence="8">
    <location>
        <begin position="203"/>
        <end position="222"/>
    </location>
</feature>
<reference evidence="10 11" key="1">
    <citation type="submission" date="2024-07" db="EMBL/GenBank/DDBJ databases">
        <title>Chromosome-level genome assembly of the water stick insect Ranatra chinensis (Heteroptera: Nepidae).</title>
        <authorList>
            <person name="Liu X."/>
        </authorList>
    </citation>
    <scope>NUCLEOTIDE SEQUENCE [LARGE SCALE GENOMIC DNA]</scope>
    <source>
        <strain evidence="10">Cailab_2021Rc</strain>
        <tissue evidence="10">Muscle</tissue>
    </source>
</reference>
<comment type="caution">
    <text evidence="10">The sequence shown here is derived from an EMBL/GenBank/DDBJ whole genome shotgun (WGS) entry which is preliminary data.</text>
</comment>
<protein>
    <recommendedName>
        <fullName evidence="9">Major facilitator superfamily (MFS) profile domain-containing protein</fullName>
    </recommendedName>
</protein>
<feature type="transmembrane region" description="Helical" evidence="8">
    <location>
        <begin position="76"/>
        <end position="97"/>
    </location>
</feature>
<evidence type="ECO:0000256" key="6">
    <source>
        <dbReference type="ARBA" id="ARBA00022989"/>
    </source>
</evidence>
<feature type="transmembrane region" description="Helical" evidence="8">
    <location>
        <begin position="51"/>
        <end position="70"/>
    </location>
</feature>
<keyword evidence="5 8" id="KW-0812">Transmembrane</keyword>
<evidence type="ECO:0000256" key="4">
    <source>
        <dbReference type="ARBA" id="ARBA00022597"/>
    </source>
</evidence>
<feature type="transmembrane region" description="Helical" evidence="8">
    <location>
        <begin position="16"/>
        <end position="39"/>
    </location>
</feature>
<comment type="subcellular location">
    <subcellularLocation>
        <location evidence="1">Cell membrane</location>
        <topology evidence="1">Multi-pass membrane protein</topology>
    </subcellularLocation>
</comment>
<dbReference type="InterPro" id="IPR005828">
    <property type="entry name" value="MFS_sugar_transport-like"/>
</dbReference>
<feature type="transmembrane region" description="Helical" evidence="8">
    <location>
        <begin position="330"/>
        <end position="349"/>
    </location>
</feature>
<feature type="transmembrane region" description="Helical" evidence="8">
    <location>
        <begin position="162"/>
        <end position="183"/>
    </location>
</feature>
<keyword evidence="11" id="KW-1185">Reference proteome</keyword>
<sequence>MFIFSWLLVLSTRSVLVLYIVRIIQGLALGMLFTGLPLYVAEIADAKIRGALGYFFQGMWYVGNLYEYSIGPFVDYQTLALLSMIPPIVFVVTFSWFPESPYLLAMRGRHEEAAASLSWFRGSEEGAETELSGIGRRAAGEDSGEDSSRWDLVKTRAGIKSLLIVHMVGMTYTMSGGTAMFSYATETFSKTSDDHSGLSPDMVTILMGTLVLLFVPLSASIVDRFGRRPILLISSGGSFLCLGLASLYYQLRSTLDLSGISWAPYTLIVAYTVFIGSGVESVFPVLQAELFPDSTRGLASGVCHFNITLMSFFCLKMYKVVADGLGLQYLYATFSFFALLGAILIYFFIPETKGKTFTEIQGLL</sequence>
<evidence type="ECO:0000256" key="2">
    <source>
        <dbReference type="ARBA" id="ARBA00022448"/>
    </source>
</evidence>
<feature type="domain" description="Major facilitator superfamily (MFS) profile" evidence="9">
    <location>
        <begin position="1"/>
        <end position="353"/>
    </location>
</feature>
<proteinExistence type="predicted"/>
<dbReference type="PROSITE" id="PS50850">
    <property type="entry name" value="MFS"/>
    <property type="match status" value="1"/>
</dbReference>
<evidence type="ECO:0000256" key="7">
    <source>
        <dbReference type="ARBA" id="ARBA00023136"/>
    </source>
</evidence>
<evidence type="ECO:0000256" key="1">
    <source>
        <dbReference type="ARBA" id="ARBA00004651"/>
    </source>
</evidence>
<organism evidence="10 11">
    <name type="scientific">Ranatra chinensis</name>
    <dbReference type="NCBI Taxonomy" id="642074"/>
    <lineage>
        <taxon>Eukaryota</taxon>
        <taxon>Metazoa</taxon>
        <taxon>Ecdysozoa</taxon>
        <taxon>Arthropoda</taxon>
        <taxon>Hexapoda</taxon>
        <taxon>Insecta</taxon>
        <taxon>Pterygota</taxon>
        <taxon>Neoptera</taxon>
        <taxon>Paraneoptera</taxon>
        <taxon>Hemiptera</taxon>
        <taxon>Heteroptera</taxon>
        <taxon>Panheteroptera</taxon>
        <taxon>Nepomorpha</taxon>
        <taxon>Nepidae</taxon>
        <taxon>Ranatrinae</taxon>
        <taxon>Ranatra</taxon>
    </lineage>
</organism>
<keyword evidence="2" id="KW-0813">Transport</keyword>
<gene>
    <name evidence="10" type="ORF">AAG570_004755</name>
</gene>
<accession>A0ABD0Y1R5</accession>
<dbReference type="InterPro" id="IPR036259">
    <property type="entry name" value="MFS_trans_sf"/>
</dbReference>
<dbReference type="Gene3D" id="1.20.1250.20">
    <property type="entry name" value="MFS general substrate transporter like domains"/>
    <property type="match status" value="1"/>
</dbReference>
<evidence type="ECO:0000313" key="10">
    <source>
        <dbReference type="EMBL" id="KAL1117429.1"/>
    </source>
</evidence>
<dbReference type="AlphaFoldDB" id="A0ABD0Y1R5"/>
<dbReference type="Pfam" id="PF00083">
    <property type="entry name" value="Sugar_tr"/>
    <property type="match status" value="1"/>
</dbReference>
<dbReference type="InterPro" id="IPR005829">
    <property type="entry name" value="Sugar_transporter_CS"/>
</dbReference>
<dbReference type="InterPro" id="IPR020846">
    <property type="entry name" value="MFS_dom"/>
</dbReference>